<protein>
    <submittedName>
        <fullName evidence="1">Uncharacterized protein</fullName>
    </submittedName>
</protein>
<reference evidence="2" key="1">
    <citation type="journal article" date="2023" name="Nat. Plants">
        <title>Single-cell RNA sequencing provides a high-resolution roadmap for understanding the multicellular compartmentation of specialized metabolism.</title>
        <authorList>
            <person name="Sun S."/>
            <person name="Shen X."/>
            <person name="Li Y."/>
            <person name="Li Y."/>
            <person name="Wang S."/>
            <person name="Li R."/>
            <person name="Zhang H."/>
            <person name="Shen G."/>
            <person name="Guo B."/>
            <person name="Wei J."/>
            <person name="Xu J."/>
            <person name="St-Pierre B."/>
            <person name="Chen S."/>
            <person name="Sun C."/>
        </authorList>
    </citation>
    <scope>NUCLEOTIDE SEQUENCE [LARGE SCALE GENOMIC DNA]</scope>
</reference>
<organism evidence="1 2">
    <name type="scientific">Catharanthus roseus</name>
    <name type="common">Madagascar periwinkle</name>
    <name type="synonym">Vinca rosea</name>
    <dbReference type="NCBI Taxonomy" id="4058"/>
    <lineage>
        <taxon>Eukaryota</taxon>
        <taxon>Viridiplantae</taxon>
        <taxon>Streptophyta</taxon>
        <taxon>Embryophyta</taxon>
        <taxon>Tracheophyta</taxon>
        <taxon>Spermatophyta</taxon>
        <taxon>Magnoliopsida</taxon>
        <taxon>eudicotyledons</taxon>
        <taxon>Gunneridae</taxon>
        <taxon>Pentapetalae</taxon>
        <taxon>asterids</taxon>
        <taxon>lamiids</taxon>
        <taxon>Gentianales</taxon>
        <taxon>Apocynaceae</taxon>
        <taxon>Rauvolfioideae</taxon>
        <taxon>Vinceae</taxon>
        <taxon>Catharanthinae</taxon>
        <taxon>Catharanthus</taxon>
    </lineage>
</organism>
<comment type="caution">
    <text evidence="1">The sequence shown here is derived from an EMBL/GenBank/DDBJ whole genome shotgun (WGS) entry which is preliminary data.</text>
</comment>
<keyword evidence="2" id="KW-1185">Reference proteome</keyword>
<sequence>MFGSVKGLYCTWLVPRMRASSDGVDDPDSGEWIHLKRGVDHGGCGPIGLCGHRIILCGVEDPSEVESDVGMLPEQEGVAPADAEGMDTLGGCTILYIPPSTSIGGIEDRYVGDGAGSGAGLQTYKFISDETFWLFRNMSDLRPSYHANEDVSENSQSRQPKPTGENTPRPEQGTHTLMKNFMARIMEVELRRALAPLPPMGFAAVVEATIRTEMADQAVIQRKADIGSAATPYKHLVVNKGLGMEVGEP</sequence>
<evidence type="ECO:0000313" key="1">
    <source>
        <dbReference type="EMBL" id="KAI5663061.1"/>
    </source>
</evidence>
<dbReference type="Proteomes" id="UP001060085">
    <property type="component" value="Linkage Group LG05"/>
</dbReference>
<dbReference type="EMBL" id="CM044705">
    <property type="protein sequence ID" value="KAI5663061.1"/>
    <property type="molecule type" value="Genomic_DNA"/>
</dbReference>
<name>A0ACC0AUC5_CATRO</name>
<accession>A0ACC0AUC5</accession>
<proteinExistence type="predicted"/>
<gene>
    <name evidence="1" type="ORF">M9H77_22384</name>
</gene>
<evidence type="ECO:0000313" key="2">
    <source>
        <dbReference type="Proteomes" id="UP001060085"/>
    </source>
</evidence>